<reference evidence="1 2" key="1">
    <citation type="submission" date="2020-09" db="EMBL/GenBank/DDBJ databases">
        <title>De no assembly of potato wild relative species, Solanum commersonii.</title>
        <authorList>
            <person name="Cho K."/>
        </authorList>
    </citation>
    <scope>NUCLEOTIDE SEQUENCE [LARGE SCALE GENOMIC DNA]</scope>
    <source>
        <strain evidence="1">LZ3.2</strain>
        <tissue evidence="1">Leaf</tissue>
    </source>
</reference>
<dbReference type="Proteomes" id="UP000824120">
    <property type="component" value="Chromosome 4"/>
</dbReference>
<keyword evidence="2" id="KW-1185">Reference proteome</keyword>
<name>A0A9J5ZM21_SOLCO</name>
<dbReference type="EMBL" id="JACXVP010000004">
    <property type="protein sequence ID" value="KAG5613166.1"/>
    <property type="molecule type" value="Genomic_DNA"/>
</dbReference>
<accession>A0A9J5ZM21</accession>
<organism evidence="1 2">
    <name type="scientific">Solanum commersonii</name>
    <name type="common">Commerson's wild potato</name>
    <name type="synonym">Commerson's nightshade</name>
    <dbReference type="NCBI Taxonomy" id="4109"/>
    <lineage>
        <taxon>Eukaryota</taxon>
        <taxon>Viridiplantae</taxon>
        <taxon>Streptophyta</taxon>
        <taxon>Embryophyta</taxon>
        <taxon>Tracheophyta</taxon>
        <taxon>Spermatophyta</taxon>
        <taxon>Magnoliopsida</taxon>
        <taxon>eudicotyledons</taxon>
        <taxon>Gunneridae</taxon>
        <taxon>Pentapetalae</taxon>
        <taxon>asterids</taxon>
        <taxon>lamiids</taxon>
        <taxon>Solanales</taxon>
        <taxon>Solanaceae</taxon>
        <taxon>Solanoideae</taxon>
        <taxon>Solaneae</taxon>
        <taxon>Solanum</taxon>
    </lineage>
</organism>
<dbReference type="OrthoDB" id="1824141at2759"/>
<dbReference type="AlphaFoldDB" id="A0A9J5ZM21"/>
<comment type="caution">
    <text evidence="1">The sequence shown here is derived from an EMBL/GenBank/DDBJ whole genome shotgun (WGS) entry which is preliminary data.</text>
</comment>
<evidence type="ECO:0000313" key="2">
    <source>
        <dbReference type="Proteomes" id="UP000824120"/>
    </source>
</evidence>
<protein>
    <submittedName>
        <fullName evidence="1">Uncharacterized protein</fullName>
    </submittedName>
</protein>
<gene>
    <name evidence="1" type="ORF">H5410_024447</name>
</gene>
<proteinExistence type="predicted"/>
<sequence>MKSTFSSTSNPLSLTTPAVAAAASVPSSFTSIKDLCRSKNWDSELTLSTKAGNPSLASGRKKYMEKRRLSSPCLYGRPNTLKPSKAFTYCFVLLVMKGTRIDVPLRRWNSLSLVTDASNFSSQAPLKYNAFANTSLVELSTESAGNPPLRRWNSWSFVSEASNFSFQAPLKYSAFAKIS</sequence>
<evidence type="ECO:0000313" key="1">
    <source>
        <dbReference type="EMBL" id="KAG5613166.1"/>
    </source>
</evidence>